<gene>
    <name evidence="2" type="ORF">AS026_21875</name>
</gene>
<evidence type="ECO:0000313" key="2">
    <source>
        <dbReference type="EMBL" id="KWV41832.1"/>
    </source>
</evidence>
<name>A0A109J3T7_9HYPH</name>
<proteinExistence type="predicted"/>
<dbReference type="AlphaFoldDB" id="A0A109J3T7"/>
<evidence type="ECO:0000256" key="1">
    <source>
        <dbReference type="SAM" id="MobiDB-lite"/>
    </source>
</evidence>
<dbReference type="EMBL" id="LNCD01000138">
    <property type="protein sequence ID" value="KWV41832.1"/>
    <property type="molecule type" value="Genomic_DNA"/>
</dbReference>
<protein>
    <submittedName>
        <fullName evidence="2">Uncharacterized protein</fullName>
    </submittedName>
</protein>
<feature type="region of interest" description="Disordered" evidence="1">
    <location>
        <begin position="1"/>
        <end position="27"/>
    </location>
</feature>
<accession>A0A109J3T7</accession>
<evidence type="ECO:0000313" key="3">
    <source>
        <dbReference type="Proteomes" id="UP000068164"/>
    </source>
</evidence>
<dbReference type="Proteomes" id="UP000068164">
    <property type="component" value="Unassembled WGS sequence"/>
</dbReference>
<organism evidence="2 3">
    <name type="scientific">Rhizobium altiplani</name>
    <dbReference type="NCBI Taxonomy" id="1864509"/>
    <lineage>
        <taxon>Bacteria</taxon>
        <taxon>Pseudomonadati</taxon>
        <taxon>Pseudomonadota</taxon>
        <taxon>Alphaproteobacteria</taxon>
        <taxon>Hyphomicrobiales</taxon>
        <taxon>Rhizobiaceae</taxon>
        <taxon>Rhizobium/Agrobacterium group</taxon>
        <taxon>Rhizobium</taxon>
    </lineage>
</organism>
<reference evidence="2 3" key="1">
    <citation type="submission" date="2015-11" db="EMBL/GenBank/DDBJ databases">
        <title>Draft Genome Sequence of the Strain BR 10423 (Rhizobium sp.) isolated from nodules of Mimosa pudica.</title>
        <authorList>
            <person name="Barauna A.C."/>
            <person name="Zilli J.E."/>
            <person name="Simoes-Araujo J.L."/>
            <person name="Reis V.M."/>
            <person name="James E.K."/>
            <person name="Reis F.B.Jr."/>
            <person name="Rouws L.F."/>
            <person name="Passos S.R."/>
            <person name="Gois S.R."/>
        </authorList>
    </citation>
    <scope>NUCLEOTIDE SEQUENCE [LARGE SCALE GENOMIC DNA]</scope>
    <source>
        <strain evidence="2 3">BR10423</strain>
    </source>
</reference>
<sequence length="73" mass="7741">MAEVGGLRLSPPASNDRTHGSRFSAESCSLREAVIGNRTSSADRSETAERKGLLHGSKHVFLLVASTKTTRSG</sequence>
<keyword evidence="3" id="KW-1185">Reference proteome</keyword>
<comment type="caution">
    <text evidence="2">The sequence shown here is derived from an EMBL/GenBank/DDBJ whole genome shotgun (WGS) entry which is preliminary data.</text>
</comment>